<evidence type="ECO:0000313" key="3">
    <source>
        <dbReference type="Proteomes" id="UP000270094"/>
    </source>
</evidence>
<accession>A0A3P7JI57</accession>
<evidence type="ECO:0000313" key="2">
    <source>
        <dbReference type="EMBL" id="VDM85401.1"/>
    </source>
</evidence>
<name>A0A3P7JI57_STRVU</name>
<evidence type="ECO:0000256" key="1">
    <source>
        <dbReference type="SAM" id="MobiDB-lite"/>
    </source>
</evidence>
<dbReference type="Proteomes" id="UP000270094">
    <property type="component" value="Unassembled WGS sequence"/>
</dbReference>
<gene>
    <name evidence="2" type="ORF">SVUK_LOCUS20399</name>
</gene>
<organism evidence="2 3">
    <name type="scientific">Strongylus vulgaris</name>
    <name type="common">Blood worm</name>
    <dbReference type="NCBI Taxonomy" id="40348"/>
    <lineage>
        <taxon>Eukaryota</taxon>
        <taxon>Metazoa</taxon>
        <taxon>Ecdysozoa</taxon>
        <taxon>Nematoda</taxon>
        <taxon>Chromadorea</taxon>
        <taxon>Rhabditida</taxon>
        <taxon>Rhabditina</taxon>
        <taxon>Rhabditomorpha</taxon>
        <taxon>Strongyloidea</taxon>
        <taxon>Strongylidae</taxon>
        <taxon>Strongylus</taxon>
    </lineage>
</organism>
<protein>
    <submittedName>
        <fullName evidence="2">Uncharacterized protein</fullName>
    </submittedName>
</protein>
<dbReference type="AlphaFoldDB" id="A0A3P7JI57"/>
<keyword evidence="3" id="KW-1185">Reference proteome</keyword>
<dbReference type="EMBL" id="UYYB01139986">
    <property type="protein sequence ID" value="VDM85401.1"/>
    <property type="molecule type" value="Genomic_DNA"/>
</dbReference>
<feature type="region of interest" description="Disordered" evidence="1">
    <location>
        <begin position="58"/>
        <end position="80"/>
    </location>
</feature>
<proteinExistence type="predicted"/>
<sequence length="93" mass="10911">MNIFDREEIVKAIQTAKNKKNFNGDLCLRRRSTRIEYQFPVNASLSTRLRPIGLTQTNRRKSQDKGGYFGNMPRRKAGETTPIHEFAYEHHCR</sequence>
<reference evidence="2 3" key="1">
    <citation type="submission" date="2018-11" db="EMBL/GenBank/DDBJ databases">
        <authorList>
            <consortium name="Pathogen Informatics"/>
        </authorList>
    </citation>
    <scope>NUCLEOTIDE SEQUENCE [LARGE SCALE GENOMIC DNA]</scope>
</reference>